<reference evidence="3 4" key="1">
    <citation type="submission" date="2016-04" db="EMBL/GenBank/DDBJ databases">
        <title>Complete genome sequence of Dokdonella koreensis DS-123T.</title>
        <authorList>
            <person name="Kim J.F."/>
            <person name="Lee H."/>
            <person name="Kwak M.-J."/>
        </authorList>
    </citation>
    <scope>NUCLEOTIDE SEQUENCE [LARGE SCALE GENOMIC DNA]</scope>
    <source>
        <strain evidence="3 4">DS-123</strain>
    </source>
</reference>
<dbReference type="EMBL" id="CP015249">
    <property type="protein sequence ID" value="ANB17445.1"/>
    <property type="molecule type" value="Genomic_DNA"/>
</dbReference>
<keyword evidence="4" id="KW-1185">Reference proteome</keyword>
<gene>
    <name evidence="3" type="ORF">I596_1417</name>
</gene>
<dbReference type="AlphaFoldDB" id="A0A160DSZ6"/>
<sequence length="531" mass="56295">MFRTAFLRMLLLALTSPLIAGTAAGQSIDLYVTLYHVEYPFEAPRYCASLTNDAQVTALAGDYYNLCFIVRNQSGTPLTHHEFRADGVLIKTIDYTIAQGGLEITYEQRMLATRNMDVTYTVTSSAGAGGPSYTSTARLRLDTQVPEIALSRTAVAVTTVAGRVANDALTITNLGRGALAWHLGEAQAADGPQSDTAPAGGTPAPRTAYAIESIGGQQRHVRFDLESPQVSTPLTATLADIRAGTFVDGDFSRQILLDGSGQMLALDLASGQTSVLSTNTRPVAADQAWRGLAWDPVERLLYGLSARDDAASIYRINPATGAASRVGNINVYRRAMRGIYGAITVDSDGRIYAIDTANDLLIRIMFDPYAEPGNVSGYTVGPLGFDVEDIAGLAIDAADHSLYLSALDAGTGQAGMYRVDTASGAATPAATLASASPRIAMAAVGTARPCSTEQDVAWLSLSPYTAVPLAQGQSSEVQLFLDARRLPAGVYESHACIHSNDPRRNKIPVPVRLTVLPEAQGDPIFADGFEP</sequence>
<feature type="signal peptide" evidence="2">
    <location>
        <begin position="1"/>
        <end position="20"/>
    </location>
</feature>
<accession>A0A160DSZ6</accession>
<dbReference type="RefSeq" id="WP_067645653.1">
    <property type="nucleotide sequence ID" value="NZ_CP015249.1"/>
</dbReference>
<feature type="compositionally biased region" description="Low complexity" evidence="1">
    <location>
        <begin position="196"/>
        <end position="206"/>
    </location>
</feature>
<dbReference type="Proteomes" id="UP000076830">
    <property type="component" value="Chromosome"/>
</dbReference>
<evidence type="ECO:0008006" key="5">
    <source>
        <dbReference type="Google" id="ProtNLM"/>
    </source>
</evidence>
<dbReference type="STRING" id="1300342.I596_1417"/>
<organism evidence="3 4">
    <name type="scientific">Dokdonella koreensis DS-123</name>
    <dbReference type="NCBI Taxonomy" id="1300342"/>
    <lineage>
        <taxon>Bacteria</taxon>
        <taxon>Pseudomonadati</taxon>
        <taxon>Pseudomonadota</taxon>
        <taxon>Gammaproteobacteria</taxon>
        <taxon>Lysobacterales</taxon>
        <taxon>Rhodanobacteraceae</taxon>
        <taxon>Dokdonella</taxon>
    </lineage>
</organism>
<evidence type="ECO:0000256" key="2">
    <source>
        <dbReference type="SAM" id="SignalP"/>
    </source>
</evidence>
<name>A0A160DSZ6_9GAMM</name>
<feature type="chain" id="PRO_5007813778" description="NHL repeat containing protein" evidence="2">
    <location>
        <begin position="21"/>
        <end position="531"/>
    </location>
</feature>
<keyword evidence="2" id="KW-0732">Signal</keyword>
<evidence type="ECO:0000313" key="4">
    <source>
        <dbReference type="Proteomes" id="UP000076830"/>
    </source>
</evidence>
<dbReference type="SUPFAM" id="SSF63825">
    <property type="entry name" value="YWTD domain"/>
    <property type="match status" value="1"/>
</dbReference>
<dbReference type="KEGG" id="dko:I596_1417"/>
<proteinExistence type="predicted"/>
<protein>
    <recommendedName>
        <fullName evidence="5">NHL repeat containing protein</fullName>
    </recommendedName>
</protein>
<evidence type="ECO:0000313" key="3">
    <source>
        <dbReference type="EMBL" id="ANB17445.1"/>
    </source>
</evidence>
<evidence type="ECO:0000256" key="1">
    <source>
        <dbReference type="SAM" id="MobiDB-lite"/>
    </source>
</evidence>
<feature type="region of interest" description="Disordered" evidence="1">
    <location>
        <begin position="187"/>
        <end position="206"/>
    </location>
</feature>